<name>A0ACC0V0K2_9HYPO</name>
<proteinExistence type="predicted"/>
<evidence type="ECO:0000313" key="1">
    <source>
        <dbReference type="EMBL" id="KAI9899741.1"/>
    </source>
</evidence>
<reference evidence="1" key="1">
    <citation type="submission" date="2022-10" db="EMBL/GenBank/DDBJ databases">
        <title>Complete Genome of Trichothecium roseum strain YXFP-22015, a Plant Pathogen Isolated from Citrus.</title>
        <authorList>
            <person name="Wang Y."/>
            <person name="Zhu L."/>
        </authorList>
    </citation>
    <scope>NUCLEOTIDE SEQUENCE</scope>
    <source>
        <strain evidence="1">YXFP-22015</strain>
    </source>
</reference>
<organism evidence="1 2">
    <name type="scientific">Trichothecium roseum</name>
    <dbReference type="NCBI Taxonomy" id="47278"/>
    <lineage>
        <taxon>Eukaryota</taxon>
        <taxon>Fungi</taxon>
        <taxon>Dikarya</taxon>
        <taxon>Ascomycota</taxon>
        <taxon>Pezizomycotina</taxon>
        <taxon>Sordariomycetes</taxon>
        <taxon>Hypocreomycetidae</taxon>
        <taxon>Hypocreales</taxon>
        <taxon>Hypocreales incertae sedis</taxon>
        <taxon>Trichothecium</taxon>
    </lineage>
</organism>
<keyword evidence="2" id="KW-1185">Reference proteome</keyword>
<accession>A0ACC0V0K2</accession>
<dbReference type="EMBL" id="CM047944">
    <property type="protein sequence ID" value="KAI9899741.1"/>
    <property type="molecule type" value="Genomic_DNA"/>
</dbReference>
<dbReference type="Proteomes" id="UP001163324">
    <property type="component" value="Chromosome 5"/>
</dbReference>
<sequence length="594" mass="65125">MESSRGGGGGHGTNPQLGTRSPAATAPAHLPTPSTSAHEAGEVAEAYHGSNAGPFVSKVAAAIDARLGISSKEQMHIPMLDAPLFGTINPLQSYDWGRGRSSNIQSGNGSTSEAFHVLPPRRHADVLLSLYWDYCEALEPCLDQRRFSRAYEAIYAGGESDYDECVFHSTLNMVFALASQLQESIPAAERDRASAAFFLRAWSLLRPEAAVWEAGSLELVQCLLLMSRYLQCAGNTKLMWMVEGSAVRVAVALGLHHFDRPSPDGEEGARLRREVWTGIAYMEKNMSWILGRPLTVNLLPSSSRPAAPSHDKGATAFISDKILELEEFHSQLLLFQSLSNTGFADYLPQSTTAAKPDIHTAQRFDERLMKLSASFESYQGSVEDGAFRRAIIFRLRVPHARLLIFRPMFTRFCLSQTQAASQASPLNMTDRSLEDRIYQDCATICLESSQKIIELVSADQRANGGAGILPWWYRAFWLCIASQHVVAAMLRPDVFGAVAPAAWATALAAYQAEEHLGPALERLSTTWGVIGQKVADLHNQQGEDQMVPVEAASDPNFQNVFQYLGLGAGVDGTLGLGLENESWFEGVENFHWGF</sequence>
<comment type="caution">
    <text evidence="1">The sequence shown here is derived from an EMBL/GenBank/DDBJ whole genome shotgun (WGS) entry which is preliminary data.</text>
</comment>
<evidence type="ECO:0000313" key="2">
    <source>
        <dbReference type="Proteomes" id="UP001163324"/>
    </source>
</evidence>
<gene>
    <name evidence="1" type="ORF">N3K66_006202</name>
</gene>
<protein>
    <submittedName>
        <fullName evidence="1">Uncharacterized protein</fullName>
    </submittedName>
</protein>